<dbReference type="PANTHER" id="PTHR35340">
    <property type="entry name" value="PQQ ENZYME REPEAT PROTEIN-RELATED"/>
    <property type="match status" value="1"/>
</dbReference>
<dbReference type="Gene3D" id="2.120.10.30">
    <property type="entry name" value="TolB, C-terminal domain"/>
    <property type="match status" value="1"/>
</dbReference>
<name>M0MR71_9EURY</name>
<sequence length="470" mass="52321">MADLPPRRWLVRGLLGAIVVSLLLFSGVLTLSYEEPTLEADVTESAPEGDTVVASQGWNARNVSLPGRPARLVSVNESGAVEWTHDGPDGVDNWFYDVDPLPNGNLLVVNPVQGNTVVYEYDPRTQKRVWTERFDLVDIHDVDLINGDELLVAGINYDENRPSRDRVFVYNRTADEVTWKWLFKNHYPADADKGVRTEDWTHVNDVDAVRDGEFLVSVRNMDQVISINRSTKDIELRLGADDDHDTLYEQHNPTYFESENGTPTILVADSENDRIVEYARVGGPPGEGEWKRTWTLTGDLNWPRDADRLPNGNTLVVDSMNHRVIEVTPAGEVVWEMDAPWATYDAERIAHGDEPGGPTITDQNASGNVTLYGGSETGVSGAPTIPSVVKGVVAKTPLPAGVTGLAESWRRVSPWFKPTWMPIWAFSIVVVSLGVLLVWGVGEGVYQRRRIQRRLAGSLGNVRHRLERGR</sequence>
<reference evidence="2 3" key="1">
    <citation type="journal article" date="2014" name="PLoS Genet.">
        <title>Phylogenetically driven sequencing of extremely halophilic archaea reveals strategies for static and dynamic osmo-response.</title>
        <authorList>
            <person name="Becker E.A."/>
            <person name="Seitzer P.M."/>
            <person name="Tritt A."/>
            <person name="Larsen D."/>
            <person name="Krusor M."/>
            <person name="Yao A.I."/>
            <person name="Wu D."/>
            <person name="Madern D."/>
            <person name="Eisen J.A."/>
            <person name="Darling A.E."/>
            <person name="Facciotti M.T."/>
        </authorList>
    </citation>
    <scope>NUCLEOTIDE SEQUENCE [LARGE SCALE GENOMIC DNA]</scope>
    <source>
        <strain evidence="2 3">DSM 5350</strain>
    </source>
</reference>
<evidence type="ECO:0000313" key="3">
    <source>
        <dbReference type="Proteomes" id="UP000011669"/>
    </source>
</evidence>
<keyword evidence="3" id="KW-1185">Reference proteome</keyword>
<dbReference type="AlphaFoldDB" id="M0MR71"/>
<evidence type="ECO:0000256" key="1">
    <source>
        <dbReference type="SAM" id="Phobius"/>
    </source>
</evidence>
<dbReference type="InterPro" id="IPR011042">
    <property type="entry name" value="6-blade_b-propeller_TolB-like"/>
</dbReference>
<accession>M0MR71</accession>
<dbReference type="SUPFAM" id="SSF101898">
    <property type="entry name" value="NHL repeat"/>
    <property type="match status" value="1"/>
</dbReference>
<dbReference type="InterPro" id="IPR053143">
    <property type="entry name" value="Arylsulfate_ST"/>
</dbReference>
<dbReference type="PANTHER" id="PTHR35340:SF5">
    <property type="entry name" value="ASST-DOMAIN-CONTAINING PROTEIN"/>
    <property type="match status" value="1"/>
</dbReference>
<feature type="transmembrane region" description="Helical" evidence="1">
    <location>
        <begin position="423"/>
        <end position="446"/>
    </location>
</feature>
<dbReference type="InterPro" id="IPR010262">
    <property type="entry name" value="Arylsulfotransferase_bact"/>
</dbReference>
<dbReference type="Pfam" id="PF05935">
    <property type="entry name" value="Arylsulfotrans"/>
    <property type="match status" value="1"/>
</dbReference>
<keyword evidence="2" id="KW-0808">Transferase</keyword>
<proteinExistence type="predicted"/>
<organism evidence="2 3">
    <name type="scientific">Halococcus saccharolyticus DSM 5350</name>
    <dbReference type="NCBI Taxonomy" id="1227455"/>
    <lineage>
        <taxon>Archaea</taxon>
        <taxon>Methanobacteriati</taxon>
        <taxon>Methanobacteriota</taxon>
        <taxon>Stenosarchaea group</taxon>
        <taxon>Halobacteria</taxon>
        <taxon>Halobacteriales</taxon>
        <taxon>Halococcaceae</taxon>
        <taxon>Halococcus</taxon>
    </lineage>
</organism>
<protein>
    <submittedName>
        <fullName evidence="2">AryLSUlfotransferase (Asst)</fullName>
    </submittedName>
</protein>
<dbReference type="InParanoid" id="M0MR71"/>
<keyword evidence="1" id="KW-0812">Transmembrane</keyword>
<evidence type="ECO:0000313" key="2">
    <source>
        <dbReference type="EMBL" id="EMA47239.1"/>
    </source>
</evidence>
<dbReference type="STRING" id="1227455.C449_02215"/>
<dbReference type="EMBL" id="AOMD01000009">
    <property type="protein sequence ID" value="EMA47239.1"/>
    <property type="molecule type" value="Genomic_DNA"/>
</dbReference>
<dbReference type="OrthoDB" id="306371at2157"/>
<dbReference type="PATRIC" id="fig|1227455.4.peg.452"/>
<keyword evidence="1" id="KW-0472">Membrane</keyword>
<dbReference type="GO" id="GO:0004062">
    <property type="term" value="F:aryl sulfotransferase activity"/>
    <property type="evidence" value="ECO:0007669"/>
    <property type="project" value="InterPro"/>
</dbReference>
<dbReference type="Proteomes" id="UP000011669">
    <property type="component" value="Unassembled WGS sequence"/>
</dbReference>
<dbReference type="RefSeq" id="WP_006076247.1">
    <property type="nucleotide sequence ID" value="NZ_AOMD01000009.1"/>
</dbReference>
<comment type="caution">
    <text evidence="2">The sequence shown here is derived from an EMBL/GenBank/DDBJ whole genome shotgun (WGS) entry which is preliminary data.</text>
</comment>
<gene>
    <name evidence="2" type="ORF">C449_02215</name>
</gene>
<keyword evidence="1" id="KW-1133">Transmembrane helix</keyword>